<organism evidence="2 3">
    <name type="scientific">Jaapia argillacea MUCL 33604</name>
    <dbReference type="NCBI Taxonomy" id="933084"/>
    <lineage>
        <taxon>Eukaryota</taxon>
        <taxon>Fungi</taxon>
        <taxon>Dikarya</taxon>
        <taxon>Basidiomycota</taxon>
        <taxon>Agaricomycotina</taxon>
        <taxon>Agaricomycetes</taxon>
        <taxon>Agaricomycetidae</taxon>
        <taxon>Jaapiales</taxon>
        <taxon>Jaapiaceae</taxon>
        <taxon>Jaapia</taxon>
    </lineage>
</organism>
<dbReference type="AlphaFoldDB" id="A0A067P280"/>
<keyword evidence="1" id="KW-0812">Transmembrane</keyword>
<gene>
    <name evidence="2" type="ORF">JAAARDRAFT_305214</name>
</gene>
<reference evidence="3" key="1">
    <citation type="journal article" date="2014" name="Proc. Natl. Acad. Sci. U.S.A.">
        <title>Extensive sampling of basidiomycete genomes demonstrates inadequacy of the white-rot/brown-rot paradigm for wood decay fungi.</title>
        <authorList>
            <person name="Riley R."/>
            <person name="Salamov A.A."/>
            <person name="Brown D.W."/>
            <person name="Nagy L.G."/>
            <person name="Floudas D."/>
            <person name="Held B.W."/>
            <person name="Levasseur A."/>
            <person name="Lombard V."/>
            <person name="Morin E."/>
            <person name="Otillar R."/>
            <person name="Lindquist E.A."/>
            <person name="Sun H."/>
            <person name="LaButti K.M."/>
            <person name="Schmutz J."/>
            <person name="Jabbour D."/>
            <person name="Luo H."/>
            <person name="Baker S.E."/>
            <person name="Pisabarro A.G."/>
            <person name="Walton J.D."/>
            <person name="Blanchette R.A."/>
            <person name="Henrissat B."/>
            <person name="Martin F."/>
            <person name="Cullen D."/>
            <person name="Hibbett D.S."/>
            <person name="Grigoriev I.V."/>
        </authorList>
    </citation>
    <scope>NUCLEOTIDE SEQUENCE [LARGE SCALE GENOMIC DNA]</scope>
    <source>
        <strain evidence="3">MUCL 33604</strain>
    </source>
</reference>
<keyword evidence="1" id="KW-0472">Membrane</keyword>
<dbReference type="Proteomes" id="UP000027265">
    <property type="component" value="Unassembled WGS sequence"/>
</dbReference>
<dbReference type="EMBL" id="KL197846">
    <property type="protein sequence ID" value="KDQ49028.1"/>
    <property type="molecule type" value="Genomic_DNA"/>
</dbReference>
<protein>
    <submittedName>
        <fullName evidence="2">Uncharacterized protein</fullName>
    </submittedName>
</protein>
<feature type="transmembrane region" description="Helical" evidence="1">
    <location>
        <begin position="43"/>
        <end position="62"/>
    </location>
</feature>
<accession>A0A067P280</accession>
<dbReference type="HOGENOM" id="CLU_1586716_0_0_1"/>
<evidence type="ECO:0000313" key="3">
    <source>
        <dbReference type="Proteomes" id="UP000027265"/>
    </source>
</evidence>
<name>A0A067P280_9AGAM</name>
<evidence type="ECO:0000256" key="1">
    <source>
        <dbReference type="SAM" id="Phobius"/>
    </source>
</evidence>
<keyword evidence="3" id="KW-1185">Reference proteome</keyword>
<evidence type="ECO:0000313" key="2">
    <source>
        <dbReference type="EMBL" id="KDQ49028.1"/>
    </source>
</evidence>
<keyword evidence="1" id="KW-1133">Transmembrane helix</keyword>
<proteinExistence type="predicted"/>
<dbReference type="InParanoid" id="A0A067P280"/>
<sequence>MTSTSRRLGCSPQYQTLFTCGVCVAPEPGRFHTNRQFLNGTTLCIYLSIYLSLKILTLVIFYCRSFPCPSTKSCGIVSMGLTPKPRPTPFAKTLHRRFSLSGERPSHGRPRPKLDTFASVQIGAVTFLPSVIQAAVATLHARKITPTCDMSMPSSSTTTPVPQKIPLI</sequence>